<evidence type="ECO:0000313" key="3">
    <source>
        <dbReference type="Proteomes" id="UP000323917"/>
    </source>
</evidence>
<keyword evidence="1" id="KW-0472">Membrane</keyword>
<gene>
    <name evidence="2" type="ORF">Pr1d_21230</name>
</gene>
<evidence type="ECO:0000256" key="1">
    <source>
        <dbReference type="SAM" id="Phobius"/>
    </source>
</evidence>
<name>A0A5B9Q741_9BACT</name>
<keyword evidence="3" id="KW-1185">Reference proteome</keyword>
<keyword evidence="1" id="KW-0812">Transmembrane</keyword>
<evidence type="ECO:0000313" key="2">
    <source>
        <dbReference type="EMBL" id="QEG34838.1"/>
    </source>
</evidence>
<accession>A0A5B9Q741</accession>
<reference evidence="2 3" key="1">
    <citation type="submission" date="2019-08" db="EMBL/GenBank/DDBJ databases">
        <title>Deep-cultivation of Planctomycetes and their phenomic and genomic characterization uncovers novel biology.</title>
        <authorList>
            <person name="Wiegand S."/>
            <person name="Jogler M."/>
            <person name="Boedeker C."/>
            <person name="Pinto D."/>
            <person name="Vollmers J."/>
            <person name="Rivas-Marin E."/>
            <person name="Kohn T."/>
            <person name="Peeters S.H."/>
            <person name="Heuer A."/>
            <person name="Rast P."/>
            <person name="Oberbeckmann S."/>
            <person name="Bunk B."/>
            <person name="Jeske O."/>
            <person name="Meyerdierks A."/>
            <person name="Storesund J.E."/>
            <person name="Kallscheuer N."/>
            <person name="Luecker S."/>
            <person name="Lage O.M."/>
            <person name="Pohl T."/>
            <person name="Merkel B.J."/>
            <person name="Hornburger P."/>
            <person name="Mueller R.-W."/>
            <person name="Bruemmer F."/>
            <person name="Labrenz M."/>
            <person name="Spormann A.M."/>
            <person name="Op den Camp H."/>
            <person name="Overmann J."/>
            <person name="Amann R."/>
            <person name="Jetten M.S.M."/>
            <person name="Mascher T."/>
            <person name="Medema M.H."/>
            <person name="Devos D.P."/>
            <person name="Kaster A.-K."/>
            <person name="Ovreas L."/>
            <person name="Rohde M."/>
            <person name="Galperin M.Y."/>
            <person name="Jogler C."/>
        </authorList>
    </citation>
    <scope>NUCLEOTIDE SEQUENCE [LARGE SCALE GENOMIC DNA]</scope>
    <source>
        <strain evidence="2 3">Pr1d</strain>
    </source>
</reference>
<dbReference type="EMBL" id="CP042913">
    <property type="protein sequence ID" value="QEG34838.1"/>
    <property type="molecule type" value="Genomic_DNA"/>
</dbReference>
<dbReference type="AlphaFoldDB" id="A0A5B9Q741"/>
<protein>
    <submittedName>
        <fullName evidence="2">Uncharacterized protein</fullName>
    </submittedName>
</protein>
<feature type="transmembrane region" description="Helical" evidence="1">
    <location>
        <begin position="121"/>
        <end position="140"/>
    </location>
</feature>
<dbReference type="Proteomes" id="UP000323917">
    <property type="component" value="Chromosome"/>
</dbReference>
<feature type="transmembrane region" description="Helical" evidence="1">
    <location>
        <begin position="152"/>
        <end position="173"/>
    </location>
</feature>
<organism evidence="2 3">
    <name type="scientific">Bythopirellula goksoeyrii</name>
    <dbReference type="NCBI Taxonomy" id="1400387"/>
    <lineage>
        <taxon>Bacteria</taxon>
        <taxon>Pseudomonadati</taxon>
        <taxon>Planctomycetota</taxon>
        <taxon>Planctomycetia</taxon>
        <taxon>Pirellulales</taxon>
        <taxon>Lacipirellulaceae</taxon>
        <taxon>Bythopirellula</taxon>
    </lineage>
</organism>
<proteinExistence type="predicted"/>
<feature type="transmembrane region" description="Helical" evidence="1">
    <location>
        <begin position="7"/>
        <end position="29"/>
    </location>
</feature>
<sequence length="175" mass="20279">MLTWLRLFLSCFCIVLCVLFTALWVRSWYYLDTVFESRLILSSIQLQRIEESIISANRVIGYGTNDRKGWSFVDKVADESRWHWTTTPLRQGNPQIKIMPAFLGFQYVNEMKPNGTRFRGIRLPIWFLVLSTGLIAAAIRPIPRWQFGLRELFVLSTIAAFILGPLGILMRYLGS</sequence>
<dbReference type="KEGG" id="bgok:Pr1d_21230"/>
<keyword evidence="1" id="KW-1133">Transmembrane helix</keyword>